<keyword evidence="2 5" id="KW-0533">Nickel</keyword>
<feature type="binding site" evidence="5">
    <location>
        <position position="96"/>
    </location>
    <ligand>
        <name>Zn(2+)</name>
        <dbReference type="ChEBI" id="CHEBI:29105"/>
    </ligand>
</feature>
<accession>A0A1G7NUH9</accession>
<feature type="binding site" evidence="5">
    <location>
        <position position="80"/>
    </location>
    <ligand>
        <name>Zn(2+)</name>
        <dbReference type="ChEBI" id="CHEBI:29105"/>
    </ligand>
</feature>
<evidence type="ECO:0000313" key="7">
    <source>
        <dbReference type="Proteomes" id="UP000199355"/>
    </source>
</evidence>
<dbReference type="PANTHER" id="PTHR34535:SF3">
    <property type="entry name" value="HYDROGENASE MATURATION FACTOR HYPA"/>
    <property type="match status" value="1"/>
</dbReference>
<dbReference type="EMBL" id="FNBX01000013">
    <property type="protein sequence ID" value="SDF77705.1"/>
    <property type="molecule type" value="Genomic_DNA"/>
</dbReference>
<keyword evidence="4 5" id="KW-0862">Zinc</keyword>
<dbReference type="InterPro" id="IPR000688">
    <property type="entry name" value="HypA/HybF"/>
</dbReference>
<dbReference type="RefSeq" id="WP_092154299.1">
    <property type="nucleotide sequence ID" value="NZ_FNBX01000013.1"/>
</dbReference>
<dbReference type="PANTHER" id="PTHR34535">
    <property type="entry name" value="HYDROGENASE MATURATION FACTOR HYPA"/>
    <property type="match status" value="1"/>
</dbReference>
<reference evidence="7" key="1">
    <citation type="submission" date="2016-10" db="EMBL/GenBank/DDBJ databases">
        <authorList>
            <person name="Varghese N."/>
            <person name="Submissions S."/>
        </authorList>
    </citation>
    <scope>NUCLEOTIDE SEQUENCE [LARGE SCALE GENOMIC DNA]</scope>
    <source>
        <strain evidence="7">KHC7</strain>
    </source>
</reference>
<feature type="binding site" evidence="5">
    <location>
        <position position="2"/>
    </location>
    <ligand>
        <name>Ni(2+)</name>
        <dbReference type="ChEBI" id="CHEBI:49786"/>
    </ligand>
</feature>
<dbReference type="Pfam" id="PF01155">
    <property type="entry name" value="HypA"/>
    <property type="match status" value="1"/>
</dbReference>
<dbReference type="InterPro" id="IPR020538">
    <property type="entry name" value="Hydgase_Ni_incorp_HypA/HybF_CS"/>
</dbReference>
<evidence type="ECO:0000256" key="1">
    <source>
        <dbReference type="ARBA" id="ARBA00010748"/>
    </source>
</evidence>
<dbReference type="OrthoDB" id="9800361at2"/>
<keyword evidence="3 5" id="KW-0479">Metal-binding</keyword>
<evidence type="ECO:0000256" key="3">
    <source>
        <dbReference type="ARBA" id="ARBA00022723"/>
    </source>
</evidence>
<dbReference type="HAMAP" id="MF_00213">
    <property type="entry name" value="HypA_HybF"/>
    <property type="match status" value="1"/>
</dbReference>
<proteinExistence type="inferred from homology"/>
<organism evidence="6 7">
    <name type="scientific">Desulfovibrio legallii</name>
    <dbReference type="NCBI Taxonomy" id="571438"/>
    <lineage>
        <taxon>Bacteria</taxon>
        <taxon>Pseudomonadati</taxon>
        <taxon>Thermodesulfobacteriota</taxon>
        <taxon>Desulfovibrionia</taxon>
        <taxon>Desulfovibrionales</taxon>
        <taxon>Desulfovibrionaceae</taxon>
        <taxon>Desulfovibrio</taxon>
    </lineage>
</organism>
<comment type="function">
    <text evidence="5">Involved in the maturation of [NiFe] hydrogenases. Required for nickel insertion into the metal center of the hydrogenase.</text>
</comment>
<feature type="binding site" evidence="5">
    <location>
        <position position="83"/>
    </location>
    <ligand>
        <name>Zn(2+)</name>
        <dbReference type="ChEBI" id="CHEBI:29105"/>
    </ligand>
</feature>
<evidence type="ECO:0000313" key="6">
    <source>
        <dbReference type="EMBL" id="SDF77705.1"/>
    </source>
</evidence>
<evidence type="ECO:0000256" key="5">
    <source>
        <dbReference type="HAMAP-Rule" id="MF_00213"/>
    </source>
</evidence>
<dbReference type="STRING" id="571438.SAMN05192586_1139"/>
<name>A0A1G7NUH9_9BACT</name>
<protein>
    <recommendedName>
        <fullName evidence="5">Hydrogenase maturation factor HypA</fullName>
    </recommendedName>
</protein>
<evidence type="ECO:0000256" key="4">
    <source>
        <dbReference type="ARBA" id="ARBA00022833"/>
    </source>
</evidence>
<gene>
    <name evidence="5" type="primary">hypA</name>
    <name evidence="6" type="ORF">SAMN05192586_1139</name>
</gene>
<dbReference type="PROSITE" id="PS01249">
    <property type="entry name" value="HYPA"/>
    <property type="match status" value="1"/>
</dbReference>
<dbReference type="Gene3D" id="3.30.2320.80">
    <property type="match status" value="1"/>
</dbReference>
<dbReference type="PIRSF" id="PIRSF004761">
    <property type="entry name" value="Hydrgn_mat_HypA"/>
    <property type="match status" value="1"/>
</dbReference>
<comment type="similarity">
    <text evidence="1 5">Belongs to the HypA/HybF family.</text>
</comment>
<dbReference type="GO" id="GO:0051604">
    <property type="term" value="P:protein maturation"/>
    <property type="evidence" value="ECO:0007669"/>
    <property type="project" value="InterPro"/>
</dbReference>
<evidence type="ECO:0000256" key="2">
    <source>
        <dbReference type="ARBA" id="ARBA00022596"/>
    </source>
</evidence>
<dbReference type="AlphaFoldDB" id="A0A1G7NUH9"/>
<feature type="binding site" evidence="5">
    <location>
        <position position="99"/>
    </location>
    <ligand>
        <name>Zn(2+)</name>
        <dbReference type="ChEBI" id="CHEBI:29105"/>
    </ligand>
</feature>
<dbReference type="Proteomes" id="UP000199355">
    <property type="component" value="Unassembled WGS sequence"/>
</dbReference>
<dbReference type="GO" id="GO:0016151">
    <property type="term" value="F:nickel cation binding"/>
    <property type="evidence" value="ECO:0007669"/>
    <property type="project" value="UniProtKB-UniRule"/>
</dbReference>
<dbReference type="GO" id="GO:0008270">
    <property type="term" value="F:zinc ion binding"/>
    <property type="evidence" value="ECO:0007669"/>
    <property type="project" value="UniProtKB-UniRule"/>
</dbReference>
<sequence>MHEASLVQGLLDMTLTAVREHNAAHPEAPVTRVEEVRCELGLLSCVEPQTLTACFELFAEGTPAEGARLALETAPLPCRCQTCGHNFTLTQRRFACPRCGGENIHCDGGHGLTLLALHVAAEEPDHD</sequence>
<keyword evidence="7" id="KW-1185">Reference proteome</keyword>